<evidence type="ECO:0000313" key="2">
    <source>
        <dbReference type="Proteomes" id="UP001056120"/>
    </source>
</evidence>
<reference evidence="1 2" key="2">
    <citation type="journal article" date="2022" name="Mol. Ecol. Resour.">
        <title>The genomes of chicory, endive, great burdock and yacon provide insights into Asteraceae paleo-polyploidization history and plant inulin production.</title>
        <authorList>
            <person name="Fan W."/>
            <person name="Wang S."/>
            <person name="Wang H."/>
            <person name="Wang A."/>
            <person name="Jiang F."/>
            <person name="Liu H."/>
            <person name="Zhao H."/>
            <person name="Xu D."/>
            <person name="Zhang Y."/>
        </authorList>
    </citation>
    <scope>NUCLEOTIDE SEQUENCE [LARGE SCALE GENOMIC DNA]</scope>
    <source>
        <strain evidence="2">cv. Yunnan</strain>
        <tissue evidence="1">Leaves</tissue>
    </source>
</reference>
<protein>
    <submittedName>
        <fullName evidence="1">Uncharacterized protein</fullName>
    </submittedName>
</protein>
<gene>
    <name evidence="1" type="ORF">L1987_38683</name>
</gene>
<organism evidence="1 2">
    <name type="scientific">Smallanthus sonchifolius</name>
    <dbReference type="NCBI Taxonomy" id="185202"/>
    <lineage>
        <taxon>Eukaryota</taxon>
        <taxon>Viridiplantae</taxon>
        <taxon>Streptophyta</taxon>
        <taxon>Embryophyta</taxon>
        <taxon>Tracheophyta</taxon>
        <taxon>Spermatophyta</taxon>
        <taxon>Magnoliopsida</taxon>
        <taxon>eudicotyledons</taxon>
        <taxon>Gunneridae</taxon>
        <taxon>Pentapetalae</taxon>
        <taxon>asterids</taxon>
        <taxon>campanulids</taxon>
        <taxon>Asterales</taxon>
        <taxon>Asteraceae</taxon>
        <taxon>Asteroideae</taxon>
        <taxon>Heliantheae alliance</taxon>
        <taxon>Millerieae</taxon>
        <taxon>Smallanthus</taxon>
    </lineage>
</organism>
<sequence>MNKKRRKTPPGDSKPAFHLRAGKNSIPSRLSPPGDSEQASSEHAFSEQAPKPRSDFLKSIRGRPVVVKLNSGVDYRVTNGTSWIMPDRLSNAYDEGVEAFLEFAQMSMSTVKY</sequence>
<reference evidence="2" key="1">
    <citation type="journal article" date="2022" name="Mol. Ecol. Resour.">
        <title>The genomes of chicory, endive, great burdock and yacon provide insights into Asteraceae palaeo-polyploidization history and plant inulin production.</title>
        <authorList>
            <person name="Fan W."/>
            <person name="Wang S."/>
            <person name="Wang H."/>
            <person name="Wang A."/>
            <person name="Jiang F."/>
            <person name="Liu H."/>
            <person name="Zhao H."/>
            <person name="Xu D."/>
            <person name="Zhang Y."/>
        </authorList>
    </citation>
    <scope>NUCLEOTIDE SEQUENCE [LARGE SCALE GENOMIC DNA]</scope>
    <source>
        <strain evidence="2">cv. Yunnan</strain>
    </source>
</reference>
<comment type="caution">
    <text evidence="1">The sequence shown here is derived from an EMBL/GenBank/DDBJ whole genome shotgun (WGS) entry which is preliminary data.</text>
</comment>
<accession>A0ACB9HK73</accession>
<dbReference type="EMBL" id="CM042029">
    <property type="protein sequence ID" value="KAI3796022.1"/>
    <property type="molecule type" value="Genomic_DNA"/>
</dbReference>
<dbReference type="Proteomes" id="UP001056120">
    <property type="component" value="Linkage Group LG12"/>
</dbReference>
<proteinExistence type="predicted"/>
<keyword evidence="2" id="KW-1185">Reference proteome</keyword>
<name>A0ACB9HK73_9ASTR</name>
<evidence type="ECO:0000313" key="1">
    <source>
        <dbReference type="EMBL" id="KAI3796022.1"/>
    </source>
</evidence>